<evidence type="ECO:0000256" key="6">
    <source>
        <dbReference type="ARBA" id="ARBA00022741"/>
    </source>
</evidence>
<evidence type="ECO:0000256" key="3">
    <source>
        <dbReference type="ARBA" id="ARBA00013163"/>
    </source>
</evidence>
<dbReference type="SUPFAM" id="SSF53474">
    <property type="entry name" value="alpha/beta-Hydrolases"/>
    <property type="match status" value="1"/>
</dbReference>
<evidence type="ECO:0000256" key="9">
    <source>
        <dbReference type="ARBA" id="ARBA00023146"/>
    </source>
</evidence>
<dbReference type="Gene3D" id="3.40.50.800">
    <property type="entry name" value="Anticodon-binding domain"/>
    <property type="match status" value="1"/>
</dbReference>
<evidence type="ECO:0000256" key="12">
    <source>
        <dbReference type="ARBA" id="ARBA00073157"/>
    </source>
</evidence>
<dbReference type="STRING" id="418784.A0A2P7YYQ4"/>
<dbReference type="SUPFAM" id="SSF55186">
    <property type="entry name" value="ThrRS/AlaRS common domain"/>
    <property type="match status" value="1"/>
</dbReference>
<dbReference type="InterPro" id="IPR033728">
    <property type="entry name" value="ThrRS_core"/>
</dbReference>
<dbReference type="OrthoDB" id="5423599at2759"/>
<evidence type="ECO:0000313" key="19">
    <source>
        <dbReference type="Proteomes" id="UP000241107"/>
    </source>
</evidence>
<dbReference type="GO" id="GO:0005524">
    <property type="term" value="F:ATP binding"/>
    <property type="evidence" value="ECO:0007669"/>
    <property type="project" value="UniProtKB-KW"/>
</dbReference>
<keyword evidence="5 18" id="KW-0436">Ligase</keyword>
<dbReference type="Pfam" id="PF00587">
    <property type="entry name" value="tRNA-synt_2b"/>
    <property type="match status" value="1"/>
</dbReference>
<dbReference type="InterPro" id="IPR029058">
    <property type="entry name" value="AB_hydrolase_fold"/>
</dbReference>
<dbReference type="FunFam" id="3.30.980.10:FF:000005">
    <property type="entry name" value="Threonyl-tRNA synthetase, mitochondrial"/>
    <property type="match status" value="1"/>
</dbReference>
<dbReference type="SMART" id="SM01127">
    <property type="entry name" value="DDHD"/>
    <property type="match status" value="1"/>
</dbReference>
<dbReference type="InterPro" id="IPR045864">
    <property type="entry name" value="aa-tRNA-synth_II/BPL/LPL"/>
</dbReference>
<dbReference type="Pfam" id="PF03129">
    <property type="entry name" value="HGTP_anticodon"/>
    <property type="match status" value="1"/>
</dbReference>
<dbReference type="NCBIfam" id="TIGR00418">
    <property type="entry name" value="thrS"/>
    <property type="match status" value="1"/>
</dbReference>
<dbReference type="SUPFAM" id="SSF52954">
    <property type="entry name" value="Class II aaRS ABD-related"/>
    <property type="match status" value="1"/>
</dbReference>
<keyword evidence="13" id="KW-0175">Coiled coil</keyword>
<dbReference type="HAMAP" id="MF_00184">
    <property type="entry name" value="Thr_tRNA_synth"/>
    <property type="match status" value="1"/>
</dbReference>
<dbReference type="PROSITE" id="PS51880">
    <property type="entry name" value="TGS"/>
    <property type="match status" value="1"/>
</dbReference>
<dbReference type="RefSeq" id="XP_024715794.1">
    <property type="nucleotide sequence ID" value="XM_024856195.1"/>
</dbReference>
<dbReference type="GO" id="GO:0046872">
    <property type="term" value="F:metal ion binding"/>
    <property type="evidence" value="ECO:0007669"/>
    <property type="project" value="InterPro"/>
</dbReference>
<keyword evidence="19" id="KW-1185">Reference proteome</keyword>
<dbReference type="CDD" id="cd00771">
    <property type="entry name" value="ThrRS_core"/>
    <property type="match status" value="1"/>
</dbReference>
<dbReference type="InterPro" id="IPR004154">
    <property type="entry name" value="Anticodon-bd"/>
</dbReference>
<dbReference type="InterPro" id="IPR055555">
    <property type="entry name" value="PA-PLA1_DUF7131"/>
</dbReference>
<keyword evidence="7" id="KW-0067">ATP-binding</keyword>
<dbReference type="FunFam" id="3.30.930.10:FF:000009">
    <property type="entry name" value="Threonine--tRNA ligase 2, cytoplasmic"/>
    <property type="match status" value="1"/>
</dbReference>
<dbReference type="InterPro" id="IPR002314">
    <property type="entry name" value="aa-tRNA-synt_IIb"/>
</dbReference>
<feature type="domain" description="DDHD" evidence="16">
    <location>
        <begin position="1340"/>
        <end position="1558"/>
    </location>
</feature>
<dbReference type="InterPro" id="IPR006195">
    <property type="entry name" value="aa-tRNA-synth_II"/>
</dbReference>
<evidence type="ECO:0000259" key="17">
    <source>
        <dbReference type="PROSITE" id="PS51880"/>
    </source>
</evidence>
<dbReference type="Pfam" id="PF23463">
    <property type="entry name" value="WWE_2"/>
    <property type="match status" value="1"/>
</dbReference>
<name>A0A2P7YYQ4_9ASCO</name>
<dbReference type="InterPro" id="IPR047246">
    <property type="entry name" value="ThrRS_anticodon"/>
</dbReference>
<dbReference type="GeneID" id="36564159"/>
<dbReference type="GO" id="GO:0005739">
    <property type="term" value="C:mitochondrion"/>
    <property type="evidence" value="ECO:0007669"/>
    <property type="project" value="TreeGrafter"/>
</dbReference>
<dbReference type="Pfam" id="PF02862">
    <property type="entry name" value="DDHD"/>
    <property type="match status" value="1"/>
</dbReference>
<evidence type="ECO:0000256" key="13">
    <source>
        <dbReference type="SAM" id="Coils"/>
    </source>
</evidence>
<keyword evidence="8" id="KW-0648">Protein biosynthesis</keyword>
<dbReference type="GO" id="GO:0006435">
    <property type="term" value="P:threonyl-tRNA aminoacylation"/>
    <property type="evidence" value="ECO:0007669"/>
    <property type="project" value="InterPro"/>
</dbReference>
<evidence type="ECO:0000256" key="5">
    <source>
        <dbReference type="ARBA" id="ARBA00022598"/>
    </source>
</evidence>
<comment type="subcellular location">
    <subcellularLocation>
        <location evidence="1">Cytoplasm</location>
    </subcellularLocation>
</comment>
<dbReference type="PANTHER" id="PTHR11451:SF46">
    <property type="entry name" value="THREONINE--TRNA LIGASE"/>
    <property type="match status" value="1"/>
</dbReference>
<dbReference type="SUPFAM" id="SSF81271">
    <property type="entry name" value="TGS-like"/>
    <property type="match status" value="1"/>
</dbReference>
<organism evidence="18 19">
    <name type="scientific">Candidozyma pseudohaemuli</name>
    <dbReference type="NCBI Taxonomy" id="418784"/>
    <lineage>
        <taxon>Eukaryota</taxon>
        <taxon>Fungi</taxon>
        <taxon>Dikarya</taxon>
        <taxon>Ascomycota</taxon>
        <taxon>Saccharomycotina</taxon>
        <taxon>Pichiomycetes</taxon>
        <taxon>Metschnikowiaceae</taxon>
        <taxon>Candidozyma</taxon>
    </lineage>
</organism>
<dbReference type="CDD" id="cd01667">
    <property type="entry name" value="TGS_ThrRS"/>
    <property type="match status" value="1"/>
</dbReference>
<sequence>MAEVVNGVNQLSVEEKAKPQPQVNKKEKKKDKQPQKALFLDPPPEFLDYRLKIFDEIKAKQDAEFAARERKPIKITLKDGSVKEGTACETSPFEIANSIGKSFLERQVISKVNGELWDLERPLEGDAELEFLDFEHPEGKMVFWHSSAHVLGEACENHYGCHLSYGPPTEDGFFYDMSINSGEGVVSQEDFGNIEKVSTKVIKEKQKFVRLEMTKEELLKMFAYNKYKVKFISDKVPDGTSTTVYRCGPLIDLCRGPHILHTGKIKAFKVLKNSSSYFLGDAANDSLQRVYGISFPDKKLMDEHLKFLKEASERDHRKIGKEQELFYFNEVSPGSAFWLPHGTRIYNTLVDMLRNEYRQRGYEEVITPNMYNTKLWEISGHWGNYKENMFSFDVEKETFGLKPMNCPGHCVIFKSRERSYRELPWRVADFGVIHRNEFSGALSGLTRVRRFQQDDAHIFCQQDQIEQEIAGVFDFLQKIYGIFGFEFKMELSTRPEKYVGELETWNAAEKNLENALNKFMGEGNWELNPADGAFYGPKIDIKISDALRRWFQCATIQLDFQMPQRFDLEYKADSNDKEKTTARPVMIHRAILGSVERMTAILTEHFKGRWPFWLSPRQVLVVPVGVKYFDYAESLKEKLVKQHGFYADVDLSGNTLQKKVRSGQLLKYNFIFIVGEQEQAEESVNVRNRDIQEEQGKNATVKFDEVVKQLLRLKEEFRVDNKAPLMKSPLLSLGLGVIGFQLALTVGVYALFKIKRRSLSKEANEGSSEAEKSRRLLNVWNAIPWPQSMFWGQYYEITSRDPAFKMKDPRTLTEEDIHRPYYRPNSEPIGFDKSKQKEEKDTSEWQHLREINFPNATALESDQADLENDLFPSLEQKNSTSSKPKSRWDEIREDKKPTKFIPFTEHDEKNLENAYLQNLETVEVKEDRLFEVDLKSMVLSPVYWEGPTYEVRRGLWFDHDGMPLPSNLAKKIEDAYSLRRPYEHIKQQGTSQKQSKDLIASFNKEIKEIKEEVQQDKIDFSEERDIVDLGDGQAVVYFDNNQAALFPSTISPVQLGILRKMGSKSGTLMGVTPVQRGYSEDLAASIMDSIKKAPVPSLTDIFLTEFSNLFSPLKEHEKVLSESSKKDKDEMLQSVMESDFEELKVTQTNDREIDHLVLCVHGIGQILGYKYESVNFTHSINVLRSTMRDVFQNEEKYQKLASGDTFDPKNEEHKTNNRIQTLPVTWRHKVLFHPSKRIDDLGNLGDKRLPSLADINVDGVRPLRNIVGDVILDVLLYYEPKFMHQILEIVVEELNRIYRLYKERNPHFDGKIHILGHSLGSAIAYDLLSMQIPGDHKLKLDFEVENLFCVGSPVGAFKLLQRRNIVSRASLDKDYDPFDADLKVSSPKCVNLYNIFHPCDPVSYRMEPLIKPSFSQMKPEEVPFALKGFNTQVKSLTTFGDEVQQKIFSNWFGSKKDGKINKMIKNNVSEENALGDIITTLASPLSSGLGDDLKDELKDSYLSDNDIKVLTEFNRSGRVDYSLPTGVFSIALISAISAHVSYFEDQDTAGFVMKEILSSLQKSVEAKKVKVYK</sequence>
<reference evidence="18 19" key="1">
    <citation type="submission" date="2018-03" db="EMBL/GenBank/DDBJ databases">
        <title>Candida pseudohaemulonii genome assembly and annotation.</title>
        <authorList>
            <person name="Munoz J.F."/>
            <person name="Gade L.G."/>
            <person name="Chow N.A."/>
            <person name="Litvintseva A.P."/>
            <person name="Loparev V.N."/>
            <person name="Cuomo C.A."/>
        </authorList>
    </citation>
    <scope>NUCLEOTIDE SEQUENCE [LARGE SCALE GENOMIC DNA]</scope>
    <source>
        <strain evidence="18 19">B12108</strain>
    </source>
</reference>
<proteinExistence type="inferred from homology"/>
<keyword evidence="4" id="KW-0963">Cytoplasm</keyword>
<dbReference type="InterPro" id="IPR012947">
    <property type="entry name" value="tRNA_SAD"/>
</dbReference>
<comment type="similarity">
    <text evidence="2">Belongs to the class-II aminoacyl-tRNA synthetase family.</text>
</comment>
<dbReference type="InterPro" id="IPR002320">
    <property type="entry name" value="Thr-tRNA-ligase_IIa"/>
</dbReference>
<dbReference type="Gene3D" id="3.30.930.10">
    <property type="entry name" value="Bira Bifunctional Protein, Domain 2"/>
    <property type="match status" value="1"/>
</dbReference>
<evidence type="ECO:0000256" key="4">
    <source>
        <dbReference type="ARBA" id="ARBA00022490"/>
    </source>
</evidence>
<dbReference type="Pfam" id="PF07954">
    <property type="entry name" value="DUF1689"/>
    <property type="match status" value="1"/>
</dbReference>
<feature type="coiled-coil region" evidence="13">
    <location>
        <begin position="992"/>
        <end position="1023"/>
    </location>
</feature>
<dbReference type="InterPro" id="IPR057826">
    <property type="entry name" value="WWE_C20G8.02"/>
</dbReference>
<dbReference type="PRINTS" id="PR01047">
    <property type="entry name" value="TRNASYNTHTHR"/>
</dbReference>
<feature type="region of interest" description="Disordered" evidence="14">
    <location>
        <begin position="871"/>
        <end position="891"/>
    </location>
</feature>
<dbReference type="PANTHER" id="PTHR11451">
    <property type="entry name" value="THREONINE-TRNA LIGASE"/>
    <property type="match status" value="1"/>
</dbReference>
<dbReference type="PROSITE" id="PS50862">
    <property type="entry name" value="AA_TRNA_LIGASE_II"/>
    <property type="match status" value="1"/>
</dbReference>
<evidence type="ECO:0000256" key="7">
    <source>
        <dbReference type="ARBA" id="ARBA00022840"/>
    </source>
</evidence>
<keyword evidence="9" id="KW-0030">Aminoacyl-tRNA synthetase</keyword>
<evidence type="ECO:0000256" key="2">
    <source>
        <dbReference type="ARBA" id="ARBA00008226"/>
    </source>
</evidence>
<feature type="domain" description="Aminoacyl-transfer RNA synthetases class-II family profile" evidence="15">
    <location>
        <begin position="302"/>
        <end position="611"/>
    </location>
</feature>
<evidence type="ECO:0000256" key="1">
    <source>
        <dbReference type="ARBA" id="ARBA00004496"/>
    </source>
</evidence>
<dbReference type="InterPro" id="IPR012676">
    <property type="entry name" value="TGS-like"/>
</dbReference>
<evidence type="ECO:0000256" key="8">
    <source>
        <dbReference type="ARBA" id="ARBA00022917"/>
    </source>
</evidence>
<dbReference type="VEuPathDB" id="FungiDB:C7M61_000767"/>
<dbReference type="FunFam" id="3.10.20.30:FF:000006">
    <property type="entry name" value="Threonine--tRNA ligase, cytoplasmic"/>
    <property type="match status" value="1"/>
</dbReference>
<protein>
    <recommendedName>
        <fullName evidence="12">Threonine--tRNA ligase, cytoplasmic</fullName>
        <ecNumber evidence="3">6.1.1.3</ecNumber>
    </recommendedName>
    <alternativeName>
        <fullName evidence="10">Threonyl-tRNA synthetase</fullName>
    </alternativeName>
</protein>
<dbReference type="GO" id="GO:0004829">
    <property type="term" value="F:threonine-tRNA ligase activity"/>
    <property type="evidence" value="ECO:0007669"/>
    <property type="project" value="UniProtKB-EC"/>
</dbReference>
<comment type="catalytic activity">
    <reaction evidence="11">
        <text>tRNA(Thr) + L-threonine + ATP = L-threonyl-tRNA(Thr) + AMP + diphosphate + H(+)</text>
        <dbReference type="Rhea" id="RHEA:24624"/>
        <dbReference type="Rhea" id="RHEA-COMP:9670"/>
        <dbReference type="Rhea" id="RHEA-COMP:9704"/>
        <dbReference type="ChEBI" id="CHEBI:15378"/>
        <dbReference type="ChEBI" id="CHEBI:30616"/>
        <dbReference type="ChEBI" id="CHEBI:33019"/>
        <dbReference type="ChEBI" id="CHEBI:57926"/>
        <dbReference type="ChEBI" id="CHEBI:78442"/>
        <dbReference type="ChEBI" id="CHEBI:78534"/>
        <dbReference type="ChEBI" id="CHEBI:456215"/>
        <dbReference type="EC" id="6.1.1.3"/>
    </reaction>
</comment>
<dbReference type="CDD" id="cd00860">
    <property type="entry name" value="ThrRS_anticodon"/>
    <property type="match status" value="1"/>
</dbReference>
<feature type="compositionally biased region" description="Basic and acidic residues" evidence="14">
    <location>
        <begin position="830"/>
        <end position="844"/>
    </location>
</feature>
<feature type="domain" description="TGS" evidence="17">
    <location>
        <begin position="71"/>
        <end position="133"/>
    </location>
</feature>
<dbReference type="Proteomes" id="UP000241107">
    <property type="component" value="Unassembled WGS sequence"/>
</dbReference>
<dbReference type="PROSITE" id="PS51043">
    <property type="entry name" value="DDHD"/>
    <property type="match status" value="1"/>
</dbReference>
<feature type="region of interest" description="Disordered" evidence="14">
    <location>
        <begin position="1"/>
        <end position="41"/>
    </location>
</feature>
<dbReference type="Gene3D" id="3.30.980.10">
    <property type="entry name" value="Threonyl-trna Synthetase, Chain A, domain 2"/>
    <property type="match status" value="1"/>
</dbReference>
<evidence type="ECO:0000313" key="18">
    <source>
        <dbReference type="EMBL" id="PSK41095.1"/>
    </source>
</evidence>
<dbReference type="Pfam" id="PF07973">
    <property type="entry name" value="tRNA_SAD"/>
    <property type="match status" value="1"/>
</dbReference>
<dbReference type="SUPFAM" id="SSF55681">
    <property type="entry name" value="Class II aaRS and biotin synthetases"/>
    <property type="match status" value="1"/>
</dbReference>
<dbReference type="InterPro" id="IPR036621">
    <property type="entry name" value="Anticodon-bd_dom_sf"/>
</dbReference>
<keyword evidence="6" id="KW-0547">Nucleotide-binding</keyword>
<dbReference type="Pfam" id="PF23465">
    <property type="entry name" value="DUF7131"/>
    <property type="match status" value="1"/>
</dbReference>
<dbReference type="InterPro" id="IPR004095">
    <property type="entry name" value="TGS"/>
</dbReference>
<evidence type="ECO:0000256" key="10">
    <source>
        <dbReference type="ARBA" id="ARBA00031900"/>
    </source>
</evidence>
<evidence type="ECO:0000259" key="16">
    <source>
        <dbReference type="PROSITE" id="PS51043"/>
    </source>
</evidence>
<dbReference type="InterPro" id="IPR004177">
    <property type="entry name" value="DDHD_dom"/>
</dbReference>
<dbReference type="InterPro" id="IPR012675">
    <property type="entry name" value="Beta-grasp_dom_sf"/>
</dbReference>
<dbReference type="Pfam" id="PF02824">
    <property type="entry name" value="TGS"/>
    <property type="match status" value="1"/>
</dbReference>
<comment type="caution">
    <text evidence="18">The sequence shown here is derived from an EMBL/GenBank/DDBJ whole genome shotgun (WGS) entry which is preliminary data.</text>
</comment>
<evidence type="ECO:0000256" key="11">
    <source>
        <dbReference type="ARBA" id="ARBA00049515"/>
    </source>
</evidence>
<dbReference type="Gene3D" id="3.10.20.30">
    <property type="match status" value="1"/>
</dbReference>
<dbReference type="EMBL" id="PYFQ01000001">
    <property type="protein sequence ID" value="PSK41095.1"/>
    <property type="molecule type" value="Genomic_DNA"/>
</dbReference>
<accession>A0A2P7YYQ4</accession>
<dbReference type="InterPro" id="IPR018163">
    <property type="entry name" value="Thr/Ala-tRNA-synth_IIc_edit"/>
</dbReference>
<dbReference type="InterPro" id="IPR012470">
    <property type="entry name" value="Pup1-like"/>
</dbReference>
<dbReference type="EC" id="6.1.1.3" evidence="3"/>
<evidence type="ECO:0000256" key="14">
    <source>
        <dbReference type="SAM" id="MobiDB-lite"/>
    </source>
</evidence>
<gene>
    <name evidence="18" type="ORF">C7M61_000767</name>
</gene>
<dbReference type="SMART" id="SM00863">
    <property type="entry name" value="tRNA_SAD"/>
    <property type="match status" value="1"/>
</dbReference>
<feature type="region of interest" description="Disordered" evidence="14">
    <location>
        <begin position="817"/>
        <end position="844"/>
    </location>
</feature>
<evidence type="ECO:0000259" key="15">
    <source>
        <dbReference type="PROSITE" id="PS50862"/>
    </source>
</evidence>